<gene>
    <name evidence="1" type="ORF">AVDCRST_MAG81-3446</name>
</gene>
<dbReference type="AlphaFoldDB" id="A0A6J4VS38"/>
<accession>A0A6J4VS38</accession>
<sequence>MQEEFNLFPNGQALEALCAWSDNLKSFQQRIGKYFARSEAKGAAFD</sequence>
<dbReference type="EMBL" id="CADCWO010000186">
    <property type="protein sequence ID" value="CAA9583846.1"/>
    <property type="molecule type" value="Genomic_DNA"/>
</dbReference>
<proteinExistence type="predicted"/>
<evidence type="ECO:0000313" key="1">
    <source>
        <dbReference type="EMBL" id="CAA9583846.1"/>
    </source>
</evidence>
<organism evidence="1">
    <name type="scientific">uncultured Synechococcales cyanobacterium</name>
    <dbReference type="NCBI Taxonomy" id="1936017"/>
    <lineage>
        <taxon>Bacteria</taxon>
        <taxon>Bacillati</taxon>
        <taxon>Cyanobacteriota</taxon>
        <taxon>Cyanophyceae</taxon>
        <taxon>Synechococcales</taxon>
        <taxon>environmental samples</taxon>
    </lineage>
</organism>
<reference evidence="1" key="1">
    <citation type="submission" date="2020-02" db="EMBL/GenBank/DDBJ databases">
        <authorList>
            <person name="Meier V. D."/>
        </authorList>
    </citation>
    <scope>NUCLEOTIDE SEQUENCE</scope>
    <source>
        <strain evidence="1">AVDCRST_MAG81</strain>
    </source>
</reference>
<protein>
    <submittedName>
        <fullName evidence="1">Uncharacterized protein</fullName>
    </submittedName>
</protein>
<name>A0A6J4VS38_9CYAN</name>